<evidence type="ECO:0000256" key="1">
    <source>
        <dbReference type="ARBA" id="ARBA00022690"/>
    </source>
</evidence>
<evidence type="ECO:0000259" key="5">
    <source>
        <dbReference type="PROSITE" id="PS50279"/>
    </source>
</evidence>
<name>A0A9N9QUD7_9NEOP</name>
<evidence type="ECO:0000256" key="2">
    <source>
        <dbReference type="ARBA" id="ARBA00022900"/>
    </source>
</evidence>
<keyword evidence="2" id="KW-0722">Serine protease inhibitor</keyword>
<organism evidence="6 7">
    <name type="scientific">Diatraea saccharalis</name>
    <name type="common">sugarcane borer</name>
    <dbReference type="NCBI Taxonomy" id="40085"/>
    <lineage>
        <taxon>Eukaryota</taxon>
        <taxon>Metazoa</taxon>
        <taxon>Ecdysozoa</taxon>
        <taxon>Arthropoda</taxon>
        <taxon>Hexapoda</taxon>
        <taxon>Insecta</taxon>
        <taxon>Pterygota</taxon>
        <taxon>Neoptera</taxon>
        <taxon>Endopterygota</taxon>
        <taxon>Lepidoptera</taxon>
        <taxon>Glossata</taxon>
        <taxon>Ditrysia</taxon>
        <taxon>Pyraloidea</taxon>
        <taxon>Crambidae</taxon>
        <taxon>Crambinae</taxon>
        <taxon>Diatraea</taxon>
    </lineage>
</organism>
<evidence type="ECO:0000256" key="3">
    <source>
        <dbReference type="ARBA" id="ARBA00023157"/>
    </source>
</evidence>
<keyword evidence="7" id="KW-1185">Reference proteome</keyword>
<reference evidence="6" key="1">
    <citation type="submission" date="2021-12" db="EMBL/GenBank/DDBJ databases">
        <authorList>
            <person name="King R."/>
        </authorList>
    </citation>
    <scope>NUCLEOTIDE SEQUENCE</scope>
</reference>
<keyword evidence="3" id="KW-1015">Disulfide bond</keyword>
<dbReference type="Gene3D" id="4.10.410.10">
    <property type="entry name" value="Pancreatic trypsin inhibitor Kunitz domain"/>
    <property type="match status" value="1"/>
</dbReference>
<feature type="compositionally biased region" description="Basic and acidic residues" evidence="4">
    <location>
        <begin position="277"/>
        <end position="296"/>
    </location>
</feature>
<dbReference type="InterPro" id="IPR036880">
    <property type="entry name" value="Kunitz_BPTI_sf"/>
</dbReference>
<gene>
    <name evidence="6" type="ORF">DIATSA_LOCUS1684</name>
</gene>
<dbReference type="PROSITE" id="PS50279">
    <property type="entry name" value="BPTI_KUNITZ_2"/>
    <property type="match status" value="1"/>
</dbReference>
<dbReference type="OrthoDB" id="7462020at2759"/>
<dbReference type="PANTHER" id="PTHR10083:SF374">
    <property type="entry name" value="BPTI_KUNITZ INHIBITOR DOMAIN-CONTAINING PROTEIN"/>
    <property type="match status" value="1"/>
</dbReference>
<feature type="region of interest" description="Disordered" evidence="4">
    <location>
        <begin position="176"/>
        <end position="229"/>
    </location>
</feature>
<dbReference type="GO" id="GO:0004867">
    <property type="term" value="F:serine-type endopeptidase inhibitor activity"/>
    <property type="evidence" value="ECO:0007669"/>
    <property type="project" value="UniProtKB-KW"/>
</dbReference>
<dbReference type="Proteomes" id="UP001153714">
    <property type="component" value="Chromosome 11"/>
</dbReference>
<accession>A0A9N9QUD7</accession>
<reference evidence="6" key="2">
    <citation type="submission" date="2022-10" db="EMBL/GenBank/DDBJ databases">
        <authorList>
            <consortium name="ENA_rothamsted_submissions"/>
            <consortium name="culmorum"/>
            <person name="King R."/>
        </authorList>
    </citation>
    <scope>NUCLEOTIDE SEQUENCE</scope>
</reference>
<protein>
    <recommendedName>
        <fullName evidence="5">BPTI/Kunitz inhibitor domain-containing protein</fullName>
    </recommendedName>
</protein>
<feature type="region of interest" description="Disordered" evidence="4">
    <location>
        <begin position="271"/>
        <end position="296"/>
    </location>
</feature>
<evidence type="ECO:0000313" key="6">
    <source>
        <dbReference type="EMBL" id="CAG9783517.1"/>
    </source>
</evidence>
<feature type="compositionally biased region" description="Basic and acidic residues" evidence="4">
    <location>
        <begin position="187"/>
        <end position="229"/>
    </location>
</feature>
<dbReference type="PANTHER" id="PTHR10083">
    <property type="entry name" value="KUNITZ-TYPE PROTEASE INHIBITOR-RELATED"/>
    <property type="match status" value="1"/>
</dbReference>
<dbReference type="AlphaFoldDB" id="A0A9N9QUD7"/>
<dbReference type="GO" id="GO:0005615">
    <property type="term" value="C:extracellular space"/>
    <property type="evidence" value="ECO:0007669"/>
    <property type="project" value="TreeGrafter"/>
</dbReference>
<dbReference type="SUPFAM" id="SSF57362">
    <property type="entry name" value="BPTI-like"/>
    <property type="match status" value="1"/>
</dbReference>
<sequence>MKPTPVFYYYKPGSRCEKALWRGCPTMNMFQDQYQCVDKCIYKMFKKNIDENTILPPVRVTKNNTQYSCEDYFNGKKCTDEEISVFTYDRTSDTCAQATWRGCPTTNKFFSLHSCLKYCKLHHVHAYEDWRAELDAISNNDAKVINEIVDHILEDYGKGVKWGSHKLKGVNITEFEEEESSKPSMKTTREYQETTKEYEETREHEKTTTEHIETTTEHKETATEHKETAMELKTTLRTEETTKYEETTTITSLKNRTIPPSENSTVVTNEGITKLTTQKEQKPNELPEETRLIEYE</sequence>
<evidence type="ECO:0000313" key="7">
    <source>
        <dbReference type="Proteomes" id="UP001153714"/>
    </source>
</evidence>
<dbReference type="InterPro" id="IPR002223">
    <property type="entry name" value="Kunitz_BPTI"/>
</dbReference>
<proteinExistence type="predicted"/>
<feature type="domain" description="BPTI/Kunitz inhibitor" evidence="5">
    <location>
        <begin position="69"/>
        <end position="119"/>
    </location>
</feature>
<dbReference type="EMBL" id="OU893342">
    <property type="protein sequence ID" value="CAG9783517.1"/>
    <property type="molecule type" value="Genomic_DNA"/>
</dbReference>
<keyword evidence="1" id="KW-0646">Protease inhibitor</keyword>
<dbReference type="InterPro" id="IPR050098">
    <property type="entry name" value="TFPI/VKTCI-like"/>
</dbReference>
<evidence type="ECO:0000256" key="4">
    <source>
        <dbReference type="SAM" id="MobiDB-lite"/>
    </source>
</evidence>